<proteinExistence type="predicted"/>
<name>A0A7X6JBF8_9HYPH</name>
<dbReference type="EMBL" id="JAAXZB010000001">
    <property type="protein sequence ID" value="NKW09507.1"/>
    <property type="molecule type" value="Genomic_DNA"/>
</dbReference>
<dbReference type="AlphaFoldDB" id="A0A7X6JBF8"/>
<accession>A0A7X6JBF8</accession>
<dbReference type="Gene3D" id="1.20.1730.10">
    <property type="entry name" value="Sodium/glucose cotransporter"/>
    <property type="match status" value="1"/>
</dbReference>
<dbReference type="InterPro" id="IPR038377">
    <property type="entry name" value="Na/Glc_symporter_sf"/>
</dbReference>
<comment type="caution">
    <text evidence="1">The sequence shown here is derived from an EMBL/GenBank/DDBJ whole genome shotgun (WGS) entry which is preliminary data.</text>
</comment>
<organism evidence="1 2">
    <name type="scientific">Brucella tritici</name>
    <dbReference type="NCBI Taxonomy" id="94626"/>
    <lineage>
        <taxon>Bacteria</taxon>
        <taxon>Pseudomonadati</taxon>
        <taxon>Pseudomonadota</taxon>
        <taxon>Alphaproteobacteria</taxon>
        <taxon>Hyphomicrobiales</taxon>
        <taxon>Brucellaceae</taxon>
        <taxon>Brucella/Ochrobactrum group</taxon>
        <taxon>Brucella</taxon>
    </lineage>
</organism>
<reference evidence="1 2" key="1">
    <citation type="submission" date="2020-04" db="EMBL/GenBank/DDBJ databases">
        <title>Whole genome sequencing of clinical and environmental type strains of Ochrobactrum.</title>
        <authorList>
            <person name="Dharne M."/>
        </authorList>
    </citation>
    <scope>NUCLEOTIDE SEQUENCE [LARGE SCALE GENOMIC DNA]</scope>
    <source>
        <strain evidence="1 2">DSM 13340</strain>
    </source>
</reference>
<evidence type="ECO:0000313" key="2">
    <source>
        <dbReference type="Proteomes" id="UP000558475"/>
    </source>
</evidence>
<sequence length="123" mass="13347">MLRHIVRLAKSEHITSIADFLAARYGKSFGVASLATCIAAVGSIPYIALQLKAVSGSVGLVMEHYGSAVDPSVFIFGDISSPSRLCWLSLRSCSVRATPTPQNTRMALFWLWLWNPSSSFVPS</sequence>
<gene>
    <name evidence="1" type="ORF">HGG76_06560</name>
</gene>
<evidence type="ECO:0000313" key="1">
    <source>
        <dbReference type="EMBL" id="NKW09507.1"/>
    </source>
</evidence>
<dbReference type="Proteomes" id="UP000558475">
    <property type="component" value="Unassembled WGS sequence"/>
</dbReference>
<protein>
    <submittedName>
        <fullName evidence="1">Uncharacterized protein</fullName>
    </submittedName>
</protein>